<reference evidence="1 2" key="1">
    <citation type="journal article" date="2016" name="Nat. Commun.">
        <title>Thousands of microbial genomes shed light on interconnected biogeochemical processes in an aquifer system.</title>
        <authorList>
            <person name="Anantharaman K."/>
            <person name="Brown C.T."/>
            <person name="Hug L.A."/>
            <person name="Sharon I."/>
            <person name="Castelle C.J."/>
            <person name="Probst A.J."/>
            <person name="Thomas B.C."/>
            <person name="Singh A."/>
            <person name="Wilkins M.J."/>
            <person name="Karaoz U."/>
            <person name="Brodie E.L."/>
            <person name="Williams K.H."/>
            <person name="Hubbard S.S."/>
            <person name="Banfield J.F."/>
        </authorList>
    </citation>
    <scope>NUCLEOTIDE SEQUENCE [LARGE SCALE GENOMIC DNA]</scope>
</reference>
<name>A0A1F5VHI0_9BACT</name>
<proteinExistence type="predicted"/>
<dbReference type="STRING" id="1798325.A2834_00630"/>
<organism evidence="1 2">
    <name type="scientific">Candidatus Giovannonibacteria bacterium RIFCSPHIGHO2_01_FULL_45_23</name>
    <dbReference type="NCBI Taxonomy" id="1798325"/>
    <lineage>
        <taxon>Bacteria</taxon>
        <taxon>Candidatus Giovannoniibacteriota</taxon>
    </lineage>
</organism>
<accession>A0A1F5VHI0</accession>
<evidence type="ECO:0000313" key="2">
    <source>
        <dbReference type="Proteomes" id="UP000179251"/>
    </source>
</evidence>
<dbReference type="Proteomes" id="UP000179251">
    <property type="component" value="Unassembled WGS sequence"/>
</dbReference>
<sequence>MRQKRWISVSKKRQVKKNRHRDFHFHDSDYADRRSREGREFEARVSGVLAMMQDNGKILRFKSHPPGSFEDSDGDDFTVEFVQNCTPHSASFGVTISWESYKQYFKKHPGKECIKMESNYNDEEIEQAALSLVQRIGLPVGPIEPNQP</sequence>
<evidence type="ECO:0000313" key="1">
    <source>
        <dbReference type="EMBL" id="OGF62882.1"/>
    </source>
</evidence>
<comment type="caution">
    <text evidence="1">The sequence shown here is derived from an EMBL/GenBank/DDBJ whole genome shotgun (WGS) entry which is preliminary data.</text>
</comment>
<gene>
    <name evidence="1" type="ORF">A2834_00630</name>
</gene>
<protein>
    <submittedName>
        <fullName evidence="1">Uncharacterized protein</fullName>
    </submittedName>
</protein>
<dbReference type="EMBL" id="MFHD01000011">
    <property type="protein sequence ID" value="OGF62882.1"/>
    <property type="molecule type" value="Genomic_DNA"/>
</dbReference>
<dbReference type="AlphaFoldDB" id="A0A1F5VHI0"/>